<protein>
    <submittedName>
        <fullName evidence="1">Uncharacterized protein</fullName>
    </submittedName>
</protein>
<reference evidence="1" key="1">
    <citation type="journal article" date="2021" name="Mol. Ecol. Resour.">
        <title>Apolygus lucorum genome provides insights into omnivorousness and mesophyll feeding.</title>
        <authorList>
            <person name="Liu Y."/>
            <person name="Liu H."/>
            <person name="Wang H."/>
            <person name="Huang T."/>
            <person name="Liu B."/>
            <person name="Yang B."/>
            <person name="Yin L."/>
            <person name="Li B."/>
            <person name="Zhang Y."/>
            <person name="Zhang S."/>
            <person name="Jiang F."/>
            <person name="Zhang X."/>
            <person name="Ren Y."/>
            <person name="Wang B."/>
            <person name="Wang S."/>
            <person name="Lu Y."/>
            <person name="Wu K."/>
            <person name="Fan W."/>
            <person name="Wang G."/>
        </authorList>
    </citation>
    <scope>NUCLEOTIDE SEQUENCE</scope>
    <source>
        <strain evidence="1">12Hb</strain>
    </source>
</reference>
<comment type="caution">
    <text evidence="1">The sequence shown here is derived from an EMBL/GenBank/DDBJ whole genome shotgun (WGS) entry which is preliminary data.</text>
</comment>
<evidence type="ECO:0000313" key="2">
    <source>
        <dbReference type="Proteomes" id="UP000466442"/>
    </source>
</evidence>
<name>A0A8S9Y7V8_APOLU</name>
<accession>A0A8S9Y7V8</accession>
<dbReference type="OrthoDB" id="7388703at2759"/>
<dbReference type="Proteomes" id="UP000466442">
    <property type="component" value="Linkage Group LG1"/>
</dbReference>
<dbReference type="AlphaFoldDB" id="A0A8S9Y7V8"/>
<keyword evidence="2" id="KW-1185">Reference proteome</keyword>
<dbReference type="EMBL" id="WIXP02000001">
    <property type="protein sequence ID" value="KAF6217350.1"/>
    <property type="molecule type" value="Genomic_DNA"/>
</dbReference>
<gene>
    <name evidence="1" type="ORF">GE061_001704</name>
</gene>
<evidence type="ECO:0000313" key="1">
    <source>
        <dbReference type="EMBL" id="KAF6217350.1"/>
    </source>
</evidence>
<proteinExistence type="predicted"/>
<organism evidence="1 2">
    <name type="scientific">Apolygus lucorum</name>
    <name type="common">Small green plant bug</name>
    <name type="synonym">Lygocoris lucorum</name>
    <dbReference type="NCBI Taxonomy" id="248454"/>
    <lineage>
        <taxon>Eukaryota</taxon>
        <taxon>Metazoa</taxon>
        <taxon>Ecdysozoa</taxon>
        <taxon>Arthropoda</taxon>
        <taxon>Hexapoda</taxon>
        <taxon>Insecta</taxon>
        <taxon>Pterygota</taxon>
        <taxon>Neoptera</taxon>
        <taxon>Paraneoptera</taxon>
        <taxon>Hemiptera</taxon>
        <taxon>Heteroptera</taxon>
        <taxon>Panheteroptera</taxon>
        <taxon>Cimicomorpha</taxon>
        <taxon>Miridae</taxon>
        <taxon>Mirini</taxon>
        <taxon>Apolygus</taxon>
    </lineage>
</organism>
<sequence length="366" mass="40357">MVIGTDLCFGSDSGFAGCVVPYLEIGIVSAPLEDVGTSRNNHGEGDGTVDELSRAYNSPYIGDAGSSDGVWRERWRRVVQLGGKQYDLPSGRIGYDFVDELGQEIELLVAGESPSERVLVFIAIILQRDRAIKQAKDIRITLQQRIKQWEAGEFVPLIEITEEADKKLKRSRARMGDDEHKVKVFHRLVLRGKVREALRWLTEGGGGKILGPRTELDSSSRTVMDELKDKHPSPINPDAQCYELPTGMHKLPSLQQVLVTAEHVENVARSLHGGGGPGGSSSEQWMDYLLRYGRASLRLRNAVGALASKLANEEVAWDTIKALVASRLVAMDKSPGVRPVGIGECLRRILGKCIGDRRRCDDGMRC</sequence>